<gene>
    <name evidence="1" type="ORF">DPMN_028897</name>
</gene>
<evidence type="ECO:0000313" key="2">
    <source>
        <dbReference type="Proteomes" id="UP000828390"/>
    </source>
</evidence>
<dbReference type="AlphaFoldDB" id="A0A9D4LW81"/>
<dbReference type="EMBL" id="JAIWYP010000002">
    <property type="protein sequence ID" value="KAH3865853.1"/>
    <property type="molecule type" value="Genomic_DNA"/>
</dbReference>
<proteinExistence type="predicted"/>
<accession>A0A9D4LW81</accession>
<organism evidence="1 2">
    <name type="scientific">Dreissena polymorpha</name>
    <name type="common">Zebra mussel</name>
    <name type="synonym">Mytilus polymorpha</name>
    <dbReference type="NCBI Taxonomy" id="45954"/>
    <lineage>
        <taxon>Eukaryota</taxon>
        <taxon>Metazoa</taxon>
        <taxon>Spiralia</taxon>
        <taxon>Lophotrochozoa</taxon>
        <taxon>Mollusca</taxon>
        <taxon>Bivalvia</taxon>
        <taxon>Autobranchia</taxon>
        <taxon>Heteroconchia</taxon>
        <taxon>Euheterodonta</taxon>
        <taxon>Imparidentia</taxon>
        <taxon>Neoheterodontei</taxon>
        <taxon>Myida</taxon>
        <taxon>Dreissenoidea</taxon>
        <taxon>Dreissenidae</taxon>
        <taxon>Dreissena</taxon>
    </lineage>
</organism>
<comment type="caution">
    <text evidence="1">The sequence shown here is derived from an EMBL/GenBank/DDBJ whole genome shotgun (WGS) entry which is preliminary data.</text>
</comment>
<protein>
    <submittedName>
        <fullName evidence="1">Uncharacterized protein</fullName>
    </submittedName>
</protein>
<reference evidence="1" key="1">
    <citation type="journal article" date="2019" name="bioRxiv">
        <title>The Genome of the Zebra Mussel, Dreissena polymorpha: A Resource for Invasive Species Research.</title>
        <authorList>
            <person name="McCartney M.A."/>
            <person name="Auch B."/>
            <person name="Kono T."/>
            <person name="Mallez S."/>
            <person name="Zhang Y."/>
            <person name="Obille A."/>
            <person name="Becker A."/>
            <person name="Abrahante J.E."/>
            <person name="Garbe J."/>
            <person name="Badalamenti J.P."/>
            <person name="Herman A."/>
            <person name="Mangelson H."/>
            <person name="Liachko I."/>
            <person name="Sullivan S."/>
            <person name="Sone E.D."/>
            <person name="Koren S."/>
            <person name="Silverstein K.A.T."/>
            <person name="Beckman K.B."/>
            <person name="Gohl D.M."/>
        </authorList>
    </citation>
    <scope>NUCLEOTIDE SEQUENCE</scope>
    <source>
        <strain evidence="1">Duluth1</strain>
        <tissue evidence="1">Whole animal</tissue>
    </source>
</reference>
<sequence>MVVTDIDIIPQKIKQKPRKIFIFSKANWGRINEDTKHLSATVVTEAESQDSTIQSLWGTLKAGIEKSINTYHLK</sequence>
<dbReference type="Proteomes" id="UP000828390">
    <property type="component" value="Unassembled WGS sequence"/>
</dbReference>
<keyword evidence="2" id="KW-1185">Reference proteome</keyword>
<evidence type="ECO:0000313" key="1">
    <source>
        <dbReference type="EMBL" id="KAH3865853.1"/>
    </source>
</evidence>
<name>A0A9D4LW81_DREPO</name>
<reference evidence="1" key="2">
    <citation type="submission" date="2020-11" db="EMBL/GenBank/DDBJ databases">
        <authorList>
            <person name="McCartney M.A."/>
            <person name="Auch B."/>
            <person name="Kono T."/>
            <person name="Mallez S."/>
            <person name="Becker A."/>
            <person name="Gohl D.M."/>
            <person name="Silverstein K.A.T."/>
            <person name="Koren S."/>
            <person name="Bechman K.B."/>
            <person name="Herman A."/>
            <person name="Abrahante J.E."/>
            <person name="Garbe J."/>
        </authorList>
    </citation>
    <scope>NUCLEOTIDE SEQUENCE</scope>
    <source>
        <strain evidence="1">Duluth1</strain>
        <tissue evidence="1">Whole animal</tissue>
    </source>
</reference>